<dbReference type="Pfam" id="PF07695">
    <property type="entry name" value="7TMR-DISM_7TM"/>
    <property type="match status" value="1"/>
</dbReference>
<dbReference type="CDD" id="cd01949">
    <property type="entry name" value="GGDEF"/>
    <property type="match status" value="1"/>
</dbReference>
<evidence type="ECO:0000256" key="5">
    <source>
        <dbReference type="SAM" id="SignalP"/>
    </source>
</evidence>
<feature type="transmembrane region" description="Helical" evidence="4">
    <location>
        <begin position="280"/>
        <end position="298"/>
    </location>
</feature>
<dbReference type="AlphaFoldDB" id="R8AY70"/>
<keyword evidence="4" id="KW-0472">Membrane</keyword>
<dbReference type="Proteomes" id="UP000016540">
    <property type="component" value="Unassembled WGS sequence"/>
</dbReference>
<feature type="transmembrane region" description="Helical" evidence="4">
    <location>
        <begin position="183"/>
        <end position="203"/>
    </location>
</feature>
<dbReference type="STRING" id="1318628.MARLIPOL_14760"/>
<keyword evidence="4" id="KW-1133">Transmembrane helix</keyword>
<proteinExistence type="predicted"/>
<feature type="transmembrane region" description="Helical" evidence="4">
    <location>
        <begin position="361"/>
        <end position="382"/>
    </location>
</feature>
<feature type="domain" description="GGDEF" evidence="6">
    <location>
        <begin position="626"/>
        <end position="760"/>
    </location>
</feature>
<evidence type="ECO:0000256" key="1">
    <source>
        <dbReference type="ARBA" id="ARBA00001946"/>
    </source>
</evidence>
<name>R8AY70_9GAMM</name>
<dbReference type="PANTHER" id="PTHR45138:SF9">
    <property type="entry name" value="DIGUANYLATE CYCLASE DGCM-RELATED"/>
    <property type="match status" value="1"/>
</dbReference>
<dbReference type="RefSeq" id="WP_012139094.1">
    <property type="nucleotide sequence ID" value="NZ_KE007327.1"/>
</dbReference>
<reference evidence="7 8" key="1">
    <citation type="journal article" date="2013" name="Genome Announc.">
        <title>Draft Genome Sequence of the Moderately Halophilic Bacterium Marinobacter lipolyticus Strain SM19.</title>
        <authorList>
            <person name="Papke R.T."/>
            <person name="de la Haba R.R."/>
            <person name="Infante-Dominguez C."/>
            <person name="Perez D."/>
            <person name="Sanchez-Porro C."/>
            <person name="Lapierre P."/>
            <person name="Ventosa A."/>
        </authorList>
    </citation>
    <scope>NUCLEOTIDE SEQUENCE [LARGE SCALE GENOMIC DNA]</scope>
    <source>
        <strain evidence="7 8">SM19</strain>
    </source>
</reference>
<dbReference type="FunFam" id="3.30.70.270:FF:000001">
    <property type="entry name" value="Diguanylate cyclase domain protein"/>
    <property type="match status" value="1"/>
</dbReference>
<keyword evidence="8" id="KW-1185">Reference proteome</keyword>
<accession>R8AY70</accession>
<evidence type="ECO:0000259" key="6">
    <source>
        <dbReference type="PROSITE" id="PS50887"/>
    </source>
</evidence>
<evidence type="ECO:0000256" key="3">
    <source>
        <dbReference type="ARBA" id="ARBA00034247"/>
    </source>
</evidence>
<dbReference type="Pfam" id="PF00990">
    <property type="entry name" value="GGDEF"/>
    <property type="match status" value="1"/>
</dbReference>
<feature type="chain" id="PRO_5004451579" description="diguanylate cyclase" evidence="5">
    <location>
        <begin position="27"/>
        <end position="764"/>
    </location>
</feature>
<evidence type="ECO:0000256" key="4">
    <source>
        <dbReference type="SAM" id="Phobius"/>
    </source>
</evidence>
<dbReference type="EC" id="2.7.7.65" evidence="2"/>
<dbReference type="EMBL" id="ASAD01000017">
    <property type="protein sequence ID" value="EON91291.1"/>
    <property type="molecule type" value="Genomic_DNA"/>
</dbReference>
<dbReference type="InterPro" id="IPR000160">
    <property type="entry name" value="GGDEF_dom"/>
</dbReference>
<keyword evidence="5" id="KW-0732">Signal</keyword>
<dbReference type="SMART" id="SM00267">
    <property type="entry name" value="GGDEF"/>
    <property type="match status" value="1"/>
</dbReference>
<dbReference type="GO" id="GO:1902201">
    <property type="term" value="P:negative regulation of bacterial-type flagellum-dependent cell motility"/>
    <property type="evidence" value="ECO:0007669"/>
    <property type="project" value="TreeGrafter"/>
</dbReference>
<dbReference type="Gene3D" id="3.30.70.270">
    <property type="match status" value="1"/>
</dbReference>
<dbReference type="eggNOG" id="COG3706">
    <property type="taxonomic scope" value="Bacteria"/>
</dbReference>
<sequence length="764" mass="85397">MRFVSLYLTRLTVLMVCLLPLGAASAASQTLSEGWEYRWGDSPFRNDGTPAWTLDGPGEDGWRSIGFPSNPPNRDGREHVWFRVMLPDGEWQEPVLYIFSVDLIVQVYFDGQKIYQYGTFDEQGRGRFEGWPWHEISLPDGFEGKYLYFRVFSDYTDIGLWGEVSIMNRPDLVLFVLENSLEALVIAAISMLIGLLALIFAVLQAKKKSFASLALFAFSSGTMLLAESQASQLLWDVPLVWDYLAAASYYLLPVAMAMLLEQWLADHRPRMINLVWKVHLAYVVAAIGLSLSGAINLSSTFPPFDALFLVSLVTITVAVIYRFRHLLLEQRIILLAYAIFSVFLVVDMAVAHGLLPWGRVPVSWGALLFALAVVVISLWHYARTQQALYRLTLSLEQQVAERTEKAETLARREQARVRLLTFENEKKQILNDIIAGLQDCLGLSQAFDYLARVMLDLCSPVSGAFYLRRDEGKTYERLNHWGYGGNMPEFALILDTSGGLPSPTEVPSRYRETPLDSVTSQDQVLEGTVCFWITVQSASEGALVMGLLLVEIPENFSAQDNGYGAARLFHALDQGLQRIGITLSSIRLHEELQKYSYEDVLTGLNNRRYFDQLLKHERAGAVRNQVPLALLIVDIDHFKLFNDTHGHEAGDSALKTVAGVLLQQFRDSDVVCRYGGEEFVVIMPGANLSAAREKAENLCRAIRTVHIYHGDQDLGGVTLSVGVAGWPECSNDPDALLGLADRALYRAKEGGRDRIEGCSTCTPP</sequence>
<dbReference type="HOGENOM" id="CLU_412071_0_0_6"/>
<dbReference type="GO" id="GO:0005886">
    <property type="term" value="C:plasma membrane"/>
    <property type="evidence" value="ECO:0007669"/>
    <property type="project" value="TreeGrafter"/>
</dbReference>
<comment type="caution">
    <text evidence="7">The sequence shown here is derived from an EMBL/GenBank/DDBJ whole genome shotgun (WGS) entry which is preliminary data.</text>
</comment>
<dbReference type="PATRIC" id="fig|1318628.3.peg.2950"/>
<evidence type="ECO:0000256" key="2">
    <source>
        <dbReference type="ARBA" id="ARBA00012528"/>
    </source>
</evidence>
<feature type="transmembrane region" description="Helical" evidence="4">
    <location>
        <begin position="304"/>
        <end position="321"/>
    </location>
</feature>
<dbReference type="PROSITE" id="PS50887">
    <property type="entry name" value="GGDEF"/>
    <property type="match status" value="1"/>
</dbReference>
<dbReference type="InterPro" id="IPR029787">
    <property type="entry name" value="Nucleotide_cyclase"/>
</dbReference>
<feature type="transmembrane region" description="Helical" evidence="4">
    <location>
        <begin position="333"/>
        <end position="355"/>
    </location>
</feature>
<evidence type="ECO:0000313" key="8">
    <source>
        <dbReference type="Proteomes" id="UP000016540"/>
    </source>
</evidence>
<feature type="transmembrane region" description="Helical" evidence="4">
    <location>
        <begin position="240"/>
        <end position="260"/>
    </location>
</feature>
<organism evidence="7 8">
    <name type="scientific">Marinobacter lipolyticus SM19</name>
    <dbReference type="NCBI Taxonomy" id="1318628"/>
    <lineage>
        <taxon>Bacteria</taxon>
        <taxon>Pseudomonadati</taxon>
        <taxon>Pseudomonadota</taxon>
        <taxon>Gammaproteobacteria</taxon>
        <taxon>Pseudomonadales</taxon>
        <taxon>Marinobacteraceae</taxon>
        <taxon>Marinobacter</taxon>
    </lineage>
</organism>
<dbReference type="GO" id="GO:0043709">
    <property type="term" value="P:cell adhesion involved in single-species biofilm formation"/>
    <property type="evidence" value="ECO:0007669"/>
    <property type="project" value="TreeGrafter"/>
</dbReference>
<keyword evidence="4" id="KW-0812">Transmembrane</keyword>
<dbReference type="PANTHER" id="PTHR45138">
    <property type="entry name" value="REGULATORY COMPONENTS OF SENSORY TRANSDUCTION SYSTEM"/>
    <property type="match status" value="1"/>
</dbReference>
<evidence type="ECO:0000313" key="7">
    <source>
        <dbReference type="EMBL" id="EON91291.1"/>
    </source>
</evidence>
<dbReference type="InterPro" id="IPR050469">
    <property type="entry name" value="Diguanylate_Cyclase"/>
</dbReference>
<protein>
    <recommendedName>
        <fullName evidence="2">diguanylate cyclase</fullName>
        <ecNumber evidence="2">2.7.7.65</ecNumber>
    </recommendedName>
</protein>
<comment type="cofactor">
    <cofactor evidence="1">
        <name>Mg(2+)</name>
        <dbReference type="ChEBI" id="CHEBI:18420"/>
    </cofactor>
</comment>
<dbReference type="InterPro" id="IPR011623">
    <property type="entry name" value="7TMR_DISM_rcpt_extracell_dom1"/>
</dbReference>
<comment type="catalytic activity">
    <reaction evidence="3">
        <text>2 GTP = 3',3'-c-di-GMP + 2 diphosphate</text>
        <dbReference type="Rhea" id="RHEA:24898"/>
        <dbReference type="ChEBI" id="CHEBI:33019"/>
        <dbReference type="ChEBI" id="CHEBI:37565"/>
        <dbReference type="ChEBI" id="CHEBI:58805"/>
        <dbReference type="EC" id="2.7.7.65"/>
    </reaction>
</comment>
<feature type="transmembrane region" description="Helical" evidence="4">
    <location>
        <begin position="210"/>
        <end position="228"/>
    </location>
</feature>
<dbReference type="GO" id="GO:0052621">
    <property type="term" value="F:diguanylate cyclase activity"/>
    <property type="evidence" value="ECO:0007669"/>
    <property type="project" value="UniProtKB-EC"/>
</dbReference>
<dbReference type="SUPFAM" id="SSF55073">
    <property type="entry name" value="Nucleotide cyclase"/>
    <property type="match status" value="1"/>
</dbReference>
<dbReference type="InterPro" id="IPR043128">
    <property type="entry name" value="Rev_trsase/Diguanyl_cyclase"/>
</dbReference>
<gene>
    <name evidence="7" type="ORF">MARLIPOL_14760</name>
</gene>
<dbReference type="NCBIfam" id="TIGR00254">
    <property type="entry name" value="GGDEF"/>
    <property type="match status" value="1"/>
</dbReference>
<feature type="signal peptide" evidence="5">
    <location>
        <begin position="1"/>
        <end position="26"/>
    </location>
</feature>
<dbReference type="eggNOG" id="COG0697">
    <property type="taxonomic scope" value="Bacteria"/>
</dbReference>